<dbReference type="AlphaFoldDB" id="A0A9P4NF48"/>
<name>A0A9P4NF48_9PEZI</name>
<reference evidence="2" key="1">
    <citation type="journal article" date="2020" name="Stud. Mycol.">
        <title>101 Dothideomycetes genomes: a test case for predicting lifestyles and emergence of pathogens.</title>
        <authorList>
            <person name="Haridas S."/>
            <person name="Albert R."/>
            <person name="Binder M."/>
            <person name="Bloem J."/>
            <person name="Labutti K."/>
            <person name="Salamov A."/>
            <person name="Andreopoulos B."/>
            <person name="Baker S."/>
            <person name="Barry K."/>
            <person name="Bills G."/>
            <person name="Bluhm B."/>
            <person name="Cannon C."/>
            <person name="Castanera R."/>
            <person name="Culley D."/>
            <person name="Daum C."/>
            <person name="Ezra D."/>
            <person name="Gonzalez J."/>
            <person name="Henrissat B."/>
            <person name="Kuo A."/>
            <person name="Liang C."/>
            <person name="Lipzen A."/>
            <person name="Lutzoni F."/>
            <person name="Magnuson J."/>
            <person name="Mondo S."/>
            <person name="Nolan M."/>
            <person name="Ohm R."/>
            <person name="Pangilinan J."/>
            <person name="Park H.-J."/>
            <person name="Ramirez L."/>
            <person name="Alfaro M."/>
            <person name="Sun H."/>
            <person name="Tritt A."/>
            <person name="Yoshinaga Y."/>
            <person name="Zwiers L.-H."/>
            <person name="Turgeon B."/>
            <person name="Goodwin S."/>
            <person name="Spatafora J."/>
            <person name="Crous P."/>
            <person name="Grigoriev I."/>
        </authorList>
    </citation>
    <scope>NUCLEOTIDE SEQUENCE</scope>
    <source>
        <strain evidence="2">CBS 130266</strain>
    </source>
</reference>
<proteinExistence type="predicted"/>
<accession>A0A9P4NF48</accession>
<dbReference type="EMBL" id="MU007133">
    <property type="protein sequence ID" value="KAF2418017.1"/>
    <property type="molecule type" value="Genomic_DNA"/>
</dbReference>
<dbReference type="Proteomes" id="UP000800235">
    <property type="component" value="Unassembled WGS sequence"/>
</dbReference>
<feature type="region of interest" description="Disordered" evidence="1">
    <location>
        <begin position="172"/>
        <end position="197"/>
    </location>
</feature>
<feature type="region of interest" description="Disordered" evidence="1">
    <location>
        <begin position="57"/>
        <end position="79"/>
    </location>
</feature>
<comment type="caution">
    <text evidence="2">The sequence shown here is derived from an EMBL/GenBank/DDBJ whole genome shotgun (WGS) entry which is preliminary data.</text>
</comment>
<evidence type="ECO:0000256" key="1">
    <source>
        <dbReference type="SAM" id="MobiDB-lite"/>
    </source>
</evidence>
<evidence type="ECO:0000313" key="3">
    <source>
        <dbReference type="Proteomes" id="UP000800235"/>
    </source>
</evidence>
<protein>
    <submittedName>
        <fullName evidence="2">Uncharacterized protein</fullName>
    </submittedName>
</protein>
<organism evidence="2 3">
    <name type="scientific">Tothia fuscella</name>
    <dbReference type="NCBI Taxonomy" id="1048955"/>
    <lineage>
        <taxon>Eukaryota</taxon>
        <taxon>Fungi</taxon>
        <taxon>Dikarya</taxon>
        <taxon>Ascomycota</taxon>
        <taxon>Pezizomycotina</taxon>
        <taxon>Dothideomycetes</taxon>
        <taxon>Pleosporomycetidae</taxon>
        <taxon>Venturiales</taxon>
        <taxon>Cylindrosympodiaceae</taxon>
        <taxon>Tothia</taxon>
    </lineage>
</organism>
<evidence type="ECO:0000313" key="2">
    <source>
        <dbReference type="EMBL" id="KAF2418017.1"/>
    </source>
</evidence>
<gene>
    <name evidence="2" type="ORF">EJ08DRAFT_69337</name>
</gene>
<sequence length="214" mass="23979">MAPLFCLTCENPRKIAGTSWTHLGDYLSSPLVTGSSICISYRNHDCLAHHQSWLSSHNVTSERNRPPSKVPLPKAHRPRSHQLLARPVELTLDPFFNAALRLPSMKRTEKRIPTEQYGSSLDLIMPTRIELAARGGKMGLGKIQADSLRRFQSAKPFFAWFVTQVRLTSAALPEGSSAGSKEPLVTKRGLRASSSKGRSRWKEPFFAWDVDQVR</sequence>
<keyword evidence="3" id="KW-1185">Reference proteome</keyword>